<dbReference type="InterPro" id="IPR001313">
    <property type="entry name" value="Pumilio_RNA-bd_rpt"/>
</dbReference>
<dbReference type="InParanoid" id="D8LQM4"/>
<keyword evidence="4" id="KW-1185">Reference proteome</keyword>
<dbReference type="GO" id="GO:0003723">
    <property type="term" value="F:RNA binding"/>
    <property type="evidence" value="ECO:0007669"/>
    <property type="project" value="InterPro"/>
</dbReference>
<dbReference type="InterPro" id="IPR040000">
    <property type="entry name" value="NOP9"/>
</dbReference>
<evidence type="ECO:0008006" key="5">
    <source>
        <dbReference type="Google" id="ProtNLM"/>
    </source>
</evidence>
<dbReference type="OMA" id="GLGSRCI"/>
<dbReference type="eggNOG" id="ENOG502S43M">
    <property type="taxonomic scope" value="Eukaryota"/>
</dbReference>
<dbReference type="GO" id="GO:0000447">
    <property type="term" value="P:endonucleolytic cleavage in ITS1 to separate SSU-rRNA from 5.8S rRNA and LSU-rRNA from tricistronic rRNA transcript (SSU-rRNA, 5.8S rRNA, LSU-rRNA)"/>
    <property type="evidence" value="ECO:0007669"/>
    <property type="project" value="TreeGrafter"/>
</dbReference>
<proteinExistence type="predicted"/>
<accession>D8LQM4</accession>
<dbReference type="Pfam" id="PF22493">
    <property type="entry name" value="PUF_NOP9"/>
    <property type="match status" value="1"/>
</dbReference>
<evidence type="ECO:0000313" key="4">
    <source>
        <dbReference type="Proteomes" id="UP000002630"/>
    </source>
</evidence>
<dbReference type="GO" id="GO:0000056">
    <property type="term" value="P:ribosomal small subunit export from nucleus"/>
    <property type="evidence" value="ECO:0007669"/>
    <property type="project" value="TreeGrafter"/>
</dbReference>
<feature type="compositionally biased region" description="Low complexity" evidence="2">
    <location>
        <begin position="237"/>
        <end position="252"/>
    </location>
</feature>
<feature type="region of interest" description="Disordered" evidence="2">
    <location>
        <begin position="137"/>
        <end position="166"/>
    </location>
</feature>
<evidence type="ECO:0000313" key="3">
    <source>
        <dbReference type="EMBL" id="CBN78788.1"/>
    </source>
</evidence>
<dbReference type="SUPFAM" id="SSF48371">
    <property type="entry name" value="ARM repeat"/>
    <property type="match status" value="1"/>
</dbReference>
<dbReference type="SMART" id="SM00025">
    <property type="entry name" value="Pumilio"/>
    <property type="match status" value="4"/>
</dbReference>
<reference evidence="3 4" key="1">
    <citation type="journal article" date="2010" name="Nature">
        <title>The Ectocarpus genome and the independent evolution of multicellularity in brown algae.</title>
        <authorList>
            <person name="Cock J.M."/>
            <person name="Sterck L."/>
            <person name="Rouze P."/>
            <person name="Scornet D."/>
            <person name="Allen A.E."/>
            <person name="Amoutzias G."/>
            <person name="Anthouard V."/>
            <person name="Artiguenave F."/>
            <person name="Aury J.M."/>
            <person name="Badger J.H."/>
            <person name="Beszteri B."/>
            <person name="Billiau K."/>
            <person name="Bonnet E."/>
            <person name="Bothwell J.H."/>
            <person name="Bowler C."/>
            <person name="Boyen C."/>
            <person name="Brownlee C."/>
            <person name="Carrano C.J."/>
            <person name="Charrier B."/>
            <person name="Cho G.Y."/>
            <person name="Coelho S.M."/>
            <person name="Collen J."/>
            <person name="Corre E."/>
            <person name="Da Silva C."/>
            <person name="Delage L."/>
            <person name="Delaroque N."/>
            <person name="Dittami S.M."/>
            <person name="Doulbeau S."/>
            <person name="Elias M."/>
            <person name="Farnham G."/>
            <person name="Gachon C.M."/>
            <person name="Gschloessl B."/>
            <person name="Heesch S."/>
            <person name="Jabbari K."/>
            <person name="Jubin C."/>
            <person name="Kawai H."/>
            <person name="Kimura K."/>
            <person name="Kloareg B."/>
            <person name="Kupper F.C."/>
            <person name="Lang D."/>
            <person name="Le Bail A."/>
            <person name="Leblanc C."/>
            <person name="Lerouge P."/>
            <person name="Lohr M."/>
            <person name="Lopez P.J."/>
            <person name="Martens C."/>
            <person name="Maumus F."/>
            <person name="Michel G."/>
            <person name="Miranda-Saavedra D."/>
            <person name="Morales J."/>
            <person name="Moreau H."/>
            <person name="Motomura T."/>
            <person name="Nagasato C."/>
            <person name="Napoli C.A."/>
            <person name="Nelson D.R."/>
            <person name="Nyvall-Collen P."/>
            <person name="Peters A.F."/>
            <person name="Pommier C."/>
            <person name="Potin P."/>
            <person name="Poulain J."/>
            <person name="Quesneville H."/>
            <person name="Read B."/>
            <person name="Rensing S.A."/>
            <person name="Ritter A."/>
            <person name="Rousvoal S."/>
            <person name="Samanta M."/>
            <person name="Samson G."/>
            <person name="Schroeder D.C."/>
            <person name="Segurens B."/>
            <person name="Strittmatter M."/>
            <person name="Tonon T."/>
            <person name="Tregear J.W."/>
            <person name="Valentin K."/>
            <person name="von Dassow P."/>
            <person name="Yamagishi T."/>
            <person name="Van de Peer Y."/>
            <person name="Wincker P."/>
        </authorList>
    </citation>
    <scope>NUCLEOTIDE SEQUENCE [LARGE SCALE GENOMIC DNA]</scope>
    <source>
        <strain evidence="4">Ec32 / CCAP1310/4</strain>
    </source>
</reference>
<keyword evidence="1" id="KW-0677">Repeat</keyword>
<feature type="region of interest" description="Disordered" evidence="2">
    <location>
        <begin position="227"/>
        <end position="265"/>
    </location>
</feature>
<dbReference type="Gene3D" id="1.25.10.10">
    <property type="entry name" value="Leucine-rich Repeat Variant"/>
    <property type="match status" value="1"/>
</dbReference>
<dbReference type="AlphaFoldDB" id="D8LQM4"/>
<dbReference type="PANTHER" id="PTHR13102">
    <property type="entry name" value="NUCLEOLAR PROTEIN 9"/>
    <property type="match status" value="1"/>
</dbReference>
<dbReference type="GO" id="GO:0005730">
    <property type="term" value="C:nucleolus"/>
    <property type="evidence" value="ECO:0007669"/>
    <property type="project" value="TreeGrafter"/>
</dbReference>
<feature type="compositionally biased region" description="Basic and acidic residues" evidence="2">
    <location>
        <begin position="497"/>
        <end position="507"/>
    </location>
</feature>
<dbReference type="OrthoDB" id="392571at2759"/>
<feature type="compositionally biased region" description="Acidic residues" evidence="2">
    <location>
        <begin position="137"/>
        <end position="148"/>
    </location>
</feature>
<dbReference type="STRING" id="2880.D8LQM4"/>
<dbReference type="PANTHER" id="PTHR13102:SF0">
    <property type="entry name" value="NUCLEOLAR PROTEIN 9"/>
    <property type="match status" value="1"/>
</dbReference>
<dbReference type="InterPro" id="IPR016024">
    <property type="entry name" value="ARM-type_fold"/>
</dbReference>
<gene>
    <name evidence="3" type="ORF">Esi_0006_0196</name>
</gene>
<dbReference type="Proteomes" id="UP000002630">
    <property type="component" value="Linkage Group LG04"/>
</dbReference>
<dbReference type="GO" id="GO:0030686">
    <property type="term" value="C:90S preribosome"/>
    <property type="evidence" value="ECO:0007669"/>
    <property type="project" value="TreeGrafter"/>
</dbReference>
<dbReference type="EMBL" id="FN649729">
    <property type="protein sequence ID" value="CBN78788.1"/>
    <property type="molecule type" value="Genomic_DNA"/>
</dbReference>
<feature type="region of interest" description="Disordered" evidence="2">
    <location>
        <begin position="483"/>
        <end position="513"/>
    </location>
</feature>
<sequence length="736" mass="79925">MNEWSQPRERAEWTHPRRAAKEIISYLSQVETVIDQYAQDDHSYGGADDDDDDDDVGREQLMDNILEELKHQTASIMEDRQGSVVAEKMARRLSPLQLRTMLGRCRGYMLSLANNRYSSHVLQTLLSVAGQVVEDEISGDDDADEEEDAAQHYEEDPGTAAVSDGSKKIDKMQDILLSLVSELSGAWAELFADISGSHVGRGFLQVLGGMPVLSEKRGRQSRHAHSIGTAVGPARMGGRSNNNNHGNGSSVGAEGKSSASPAVDPEALEKWSTPYKHRVPRSFVAALGEVTSELEALPASELQTLACGTFGCPLLVMLLRVHGNLATASSAAETMVLPCLEHESMAMKIVKKVLEWDDQERSAQVVYAISGENTASHFLEAVLWLSPRSFFEELYHRCFESKLLEFCEHGVSNFLIQAALQRADDKALAEKMVEAISDNASELLKARRAGVLWRAAQACVRLRLKPKTQAKILQDIALAVQAGHTGSAPPPTPTDESNPKAEQDKAAASDSPPSIADAFKAARTWVPALLSPRLPGEGGLDRLFLNVPGARIMQNALLFDPPVAAPVLKAVAALPDDVLAAVARDNMGSRCLLDPILEAAGARGGGGGKGGGKNKPAEEARRAILRAFKGHLVAMACDRVAWHILLKCFRGVDMKEKRWGAGMVPHVRLPVGAVRPHGMHGRAVLAVASRVGGRLQEQGQSCQDAHGDPRSRVGIYDIYEEGDIREEQRGNFFRQR</sequence>
<evidence type="ECO:0000256" key="2">
    <source>
        <dbReference type="SAM" id="MobiDB-lite"/>
    </source>
</evidence>
<dbReference type="EMBL" id="FN648818">
    <property type="protein sequence ID" value="CBN78788.1"/>
    <property type="molecule type" value="Genomic_DNA"/>
</dbReference>
<organism evidence="3 4">
    <name type="scientific">Ectocarpus siliculosus</name>
    <name type="common">Brown alga</name>
    <name type="synonym">Conferva siliculosa</name>
    <dbReference type="NCBI Taxonomy" id="2880"/>
    <lineage>
        <taxon>Eukaryota</taxon>
        <taxon>Sar</taxon>
        <taxon>Stramenopiles</taxon>
        <taxon>Ochrophyta</taxon>
        <taxon>PX clade</taxon>
        <taxon>Phaeophyceae</taxon>
        <taxon>Ectocarpales</taxon>
        <taxon>Ectocarpaceae</taxon>
        <taxon>Ectocarpus</taxon>
    </lineage>
</organism>
<dbReference type="GO" id="GO:0000480">
    <property type="term" value="P:endonucleolytic cleavage in 5'-ETS of tricistronic rRNA transcript (SSU-rRNA, 5.8S rRNA, LSU-rRNA)"/>
    <property type="evidence" value="ECO:0007669"/>
    <property type="project" value="TreeGrafter"/>
</dbReference>
<dbReference type="InterPro" id="IPR011989">
    <property type="entry name" value="ARM-like"/>
</dbReference>
<dbReference type="GO" id="GO:0000472">
    <property type="term" value="P:endonucleolytic cleavage to generate mature 5'-end of SSU-rRNA from (SSU-rRNA, 5.8S rRNA, LSU-rRNA)"/>
    <property type="evidence" value="ECO:0007669"/>
    <property type="project" value="TreeGrafter"/>
</dbReference>
<dbReference type="GO" id="GO:0030688">
    <property type="term" value="C:preribosome, small subunit precursor"/>
    <property type="evidence" value="ECO:0007669"/>
    <property type="project" value="TreeGrafter"/>
</dbReference>
<evidence type="ECO:0000256" key="1">
    <source>
        <dbReference type="ARBA" id="ARBA00022737"/>
    </source>
</evidence>
<name>D8LQM4_ECTSI</name>
<protein>
    <recommendedName>
        <fullName evidence="5">Pumilio domain-containing protein NOP9</fullName>
    </recommendedName>
</protein>